<feature type="region of interest" description="Disordered" evidence="1">
    <location>
        <begin position="112"/>
        <end position="156"/>
    </location>
</feature>
<feature type="compositionally biased region" description="Basic and acidic residues" evidence="1">
    <location>
        <begin position="119"/>
        <end position="138"/>
    </location>
</feature>
<organism evidence="2 3">
    <name type="scientific">Streptomyces ossamyceticus</name>
    <dbReference type="NCBI Taxonomy" id="249581"/>
    <lineage>
        <taxon>Bacteria</taxon>
        <taxon>Bacillati</taxon>
        <taxon>Actinomycetota</taxon>
        <taxon>Actinomycetes</taxon>
        <taxon>Kitasatosporales</taxon>
        <taxon>Streptomycetaceae</taxon>
        <taxon>Streptomyces</taxon>
    </lineage>
</organism>
<name>A0ABV2UYF7_9ACTN</name>
<gene>
    <name evidence="2" type="ORF">ABZZ21_16415</name>
</gene>
<evidence type="ECO:0000313" key="2">
    <source>
        <dbReference type="EMBL" id="MET9846115.1"/>
    </source>
</evidence>
<dbReference type="Pfam" id="PF19797">
    <property type="entry name" value="DUF6281"/>
    <property type="match status" value="2"/>
</dbReference>
<sequence length="256" mass="26599">MLVARARTALAAVVLTPLAVGCAVLGGGGESSASCAFVVDYRDSQYVDVGRVEYALGSKVGTARQAICEDEGGGEEDAADAVAAEDRTVYTAYAIKGVDPADAIAVRESPGGELSVMVDPREDEPLPDAADRIFGRDDAEGEGDGAPGEGDSGESGATTAKCAFVLEYDGESYIGRVAEDLAMGAKVGTARAMHCDDTPGDTDATPGPEVYEAYEIKGLDPADAIAVRRSADEEPVFLTRLGEKLPPEVEKRFAER</sequence>
<dbReference type="InterPro" id="IPR046248">
    <property type="entry name" value="DUF6281"/>
</dbReference>
<dbReference type="Proteomes" id="UP001550210">
    <property type="component" value="Unassembled WGS sequence"/>
</dbReference>
<dbReference type="RefSeq" id="WP_355397489.1">
    <property type="nucleotide sequence ID" value="NZ_JBEGHN010000002.1"/>
</dbReference>
<evidence type="ECO:0000256" key="1">
    <source>
        <dbReference type="SAM" id="MobiDB-lite"/>
    </source>
</evidence>
<proteinExistence type="predicted"/>
<evidence type="ECO:0000313" key="3">
    <source>
        <dbReference type="Proteomes" id="UP001550210"/>
    </source>
</evidence>
<comment type="caution">
    <text evidence="2">The sequence shown here is derived from an EMBL/GenBank/DDBJ whole genome shotgun (WGS) entry which is preliminary data.</text>
</comment>
<dbReference type="PROSITE" id="PS51257">
    <property type="entry name" value="PROKAR_LIPOPROTEIN"/>
    <property type="match status" value="1"/>
</dbReference>
<keyword evidence="3" id="KW-1185">Reference proteome</keyword>
<dbReference type="EMBL" id="JBEXPZ010000019">
    <property type="protein sequence ID" value="MET9846115.1"/>
    <property type="molecule type" value="Genomic_DNA"/>
</dbReference>
<reference evidence="2 3" key="1">
    <citation type="submission" date="2024-06" db="EMBL/GenBank/DDBJ databases">
        <title>The Natural Products Discovery Center: Release of the First 8490 Sequenced Strains for Exploring Actinobacteria Biosynthetic Diversity.</title>
        <authorList>
            <person name="Kalkreuter E."/>
            <person name="Kautsar S.A."/>
            <person name="Yang D."/>
            <person name="Bader C.D."/>
            <person name="Teijaro C.N."/>
            <person name="Fluegel L."/>
            <person name="Davis C.M."/>
            <person name="Simpson J.R."/>
            <person name="Lauterbach L."/>
            <person name="Steele A.D."/>
            <person name="Gui C."/>
            <person name="Meng S."/>
            <person name="Li G."/>
            <person name="Viehrig K."/>
            <person name="Ye F."/>
            <person name="Su P."/>
            <person name="Kiefer A.F."/>
            <person name="Nichols A."/>
            <person name="Cepeda A.J."/>
            <person name="Yan W."/>
            <person name="Fan B."/>
            <person name="Jiang Y."/>
            <person name="Adhikari A."/>
            <person name="Zheng C.-J."/>
            <person name="Schuster L."/>
            <person name="Cowan T.M."/>
            <person name="Smanski M.J."/>
            <person name="Chevrette M.G."/>
            <person name="De Carvalho L.P.S."/>
            <person name="Shen B."/>
        </authorList>
    </citation>
    <scope>NUCLEOTIDE SEQUENCE [LARGE SCALE GENOMIC DNA]</scope>
    <source>
        <strain evidence="2 3">NPDC006434</strain>
    </source>
</reference>
<accession>A0ABV2UYF7</accession>
<protein>
    <submittedName>
        <fullName evidence="2">DUF6281 family protein</fullName>
    </submittedName>
</protein>